<evidence type="ECO:0000313" key="4">
    <source>
        <dbReference type="EMBL" id="PVD24483.1"/>
    </source>
</evidence>
<dbReference type="GO" id="GO:0005783">
    <property type="term" value="C:endoplasmic reticulum"/>
    <property type="evidence" value="ECO:0007669"/>
    <property type="project" value="TreeGrafter"/>
</dbReference>
<dbReference type="InterPro" id="IPR032738">
    <property type="entry name" value="Tbc1d30_C"/>
</dbReference>
<evidence type="ECO:0000256" key="1">
    <source>
        <dbReference type="ARBA" id="ARBA00067508"/>
    </source>
</evidence>
<feature type="domain" description="Rab-GAP TBC" evidence="3">
    <location>
        <begin position="272"/>
        <end position="481"/>
    </location>
</feature>
<feature type="region of interest" description="Disordered" evidence="2">
    <location>
        <begin position="78"/>
        <end position="117"/>
    </location>
</feature>
<dbReference type="Proteomes" id="UP000245119">
    <property type="component" value="Linkage Group LG9"/>
</dbReference>
<dbReference type="OrthoDB" id="289721at2759"/>
<accession>A0A2T7NTL4</accession>
<feature type="compositionally biased region" description="Polar residues" evidence="2">
    <location>
        <begin position="846"/>
        <end position="862"/>
    </location>
</feature>
<gene>
    <name evidence="4" type="ORF">C0Q70_14966</name>
</gene>
<sequence>MSPNSSDDEIFLPNPQSSVQNGPPLQKYGDSSADVNWGAAQFPQLYQLQSHNLPPENEKSTWNDSQSFLHADVTSANSYNNRPEVQHSFSSRLSSRSHDSDCVVSENAKHAGRGRERQASIVDGLLHEIYDRWHGTRADSFDSDTFTECSSTSEVFLSRWDSYEADEQRHSSQLSRTFLESQSTVQLKKMVADMQRSISQTSGRLVRQLRRRDRRLAKLQRNCDVVTAILQAASLKRQVDTKMKFSLEPPPGQSAFEQWKDAMKAVGRLPMGIPPEFRRKVWLSLADHYIGQLKLDWHKTVRFAFNERSNPDDDKLGLQIVKDLHRTGCSSFSGQDNEEDRAVLKRVLLAYARWNKRVGYCQGFNVIAALLLDVTDRKEDDALKVMIYLIDRVLPESYFDNNLRALSVDMAVFRDLLHLTFPTLSKHLDRLQHAAQDVATGANYEPPLTNVFTMQWFLTLFATCLPKDVVLRVWDAILLEGSEVLLRTALCIWGKLARRIMTVTSADEFYSLMGELSSDMMQGGVFNGDDIVKAVYTLAPFPFPQMTDLREKYTYNIRPFSNQPTPSKQASRIAKSVLYSDEDDMDDDEIRAIACIPGMGPVQAGKGKGEMIGGSAGDISLVGPGVYGSGEPEINSGVGRDAVCLERMSTDITALKLQYEKLRQRQRQAHIIIAAAASAKKKVEERQKVNVLVPHIETPTAMNHLFVGKALSGRNRMVTDGPRIAASSLATHNSLPTKQLHTEATVRTFSKERLKACGRTKGCHMPNSSSFQTDRQISSVVQDLAAPANTEDDCKNDRLPELVGDEDSTIRCLKTDASMGREESSAAASSTGVQQAPMRKAADTICPSSGSEDTAGTSTCSMFGNDDLEATAQHPEASLGCQHSPAEYEEQIEMKDSCLHQDRLNITEVCWQETTSLQQISEDDSGVILSSPTQGSATSSPDKRAGNCKDSCQQLSETDLQKAQSQNEKEDANLSCRALPDSHVNAGSCDSNQQDCNYRNQNIARSLSAPQGISNPMVRPSTLPVSSSTASLCVQQASSILLARQYHPSAQSCQLPSSSPVKTSRPFDPFPVKHVNTNRAKTGLKLGLYTPSMLEQIQGQMLGGLQVRKSRNASS</sequence>
<dbReference type="SUPFAM" id="SSF47923">
    <property type="entry name" value="Ypt/Rab-GAP domain of gyp1p"/>
    <property type="match status" value="2"/>
</dbReference>
<proteinExistence type="predicted"/>
<dbReference type="PANTHER" id="PTHR13399">
    <property type="entry name" value="TRANSLOCON-ASSOCIATED PROTEIN TRAP , GAMMA SUBUNIT"/>
    <property type="match status" value="1"/>
</dbReference>
<comment type="caution">
    <text evidence="4">The sequence shown here is derived from an EMBL/GenBank/DDBJ whole genome shotgun (WGS) entry which is preliminary data.</text>
</comment>
<dbReference type="FunFam" id="1.10.8.270:FF:000009">
    <property type="entry name" value="TBC1 domain family member 30"/>
    <property type="match status" value="1"/>
</dbReference>
<dbReference type="Pfam" id="PF00566">
    <property type="entry name" value="RabGAP-TBC"/>
    <property type="match status" value="1"/>
</dbReference>
<dbReference type="STRING" id="400727.A0A2T7NTL4"/>
<organism evidence="4 5">
    <name type="scientific">Pomacea canaliculata</name>
    <name type="common">Golden apple snail</name>
    <dbReference type="NCBI Taxonomy" id="400727"/>
    <lineage>
        <taxon>Eukaryota</taxon>
        <taxon>Metazoa</taxon>
        <taxon>Spiralia</taxon>
        <taxon>Lophotrochozoa</taxon>
        <taxon>Mollusca</taxon>
        <taxon>Gastropoda</taxon>
        <taxon>Caenogastropoda</taxon>
        <taxon>Architaenioglossa</taxon>
        <taxon>Ampullarioidea</taxon>
        <taxon>Ampullariidae</taxon>
        <taxon>Pomacea</taxon>
    </lineage>
</organism>
<feature type="region of interest" description="Disordered" evidence="2">
    <location>
        <begin position="816"/>
        <end position="862"/>
    </location>
</feature>
<keyword evidence="5" id="KW-1185">Reference proteome</keyword>
<dbReference type="SMART" id="SM00164">
    <property type="entry name" value="TBC"/>
    <property type="match status" value="1"/>
</dbReference>
<dbReference type="InterPro" id="IPR000195">
    <property type="entry name" value="Rab-GAP-TBC_dom"/>
</dbReference>
<dbReference type="EMBL" id="PZQS01000009">
    <property type="protein sequence ID" value="PVD24483.1"/>
    <property type="molecule type" value="Genomic_DNA"/>
</dbReference>
<feature type="compositionally biased region" description="Acidic residues" evidence="2">
    <location>
        <begin position="1"/>
        <end position="10"/>
    </location>
</feature>
<evidence type="ECO:0000256" key="2">
    <source>
        <dbReference type="SAM" id="MobiDB-lite"/>
    </source>
</evidence>
<dbReference type="PANTHER" id="PTHR13399:SF2">
    <property type="entry name" value="TRANSLOCON-ASSOCIATED PROTEIN SUBUNIT GAMMA"/>
    <property type="match status" value="1"/>
</dbReference>
<evidence type="ECO:0000259" key="3">
    <source>
        <dbReference type="PROSITE" id="PS50086"/>
    </source>
</evidence>
<reference evidence="4 5" key="1">
    <citation type="submission" date="2018-04" db="EMBL/GenBank/DDBJ databases">
        <title>The genome of golden apple snail Pomacea canaliculata provides insight into stress tolerance and invasive adaptation.</title>
        <authorList>
            <person name="Liu C."/>
            <person name="Liu B."/>
            <person name="Ren Y."/>
            <person name="Zhang Y."/>
            <person name="Wang H."/>
            <person name="Li S."/>
            <person name="Jiang F."/>
            <person name="Yin L."/>
            <person name="Zhang G."/>
            <person name="Qian W."/>
            <person name="Fan W."/>
        </authorList>
    </citation>
    <scope>NUCLEOTIDE SEQUENCE [LARGE SCALE GENOMIC DNA]</scope>
    <source>
        <strain evidence="4">SZHN2017</strain>
        <tissue evidence="4">Muscle</tissue>
    </source>
</reference>
<dbReference type="Gene3D" id="1.10.472.80">
    <property type="entry name" value="Ypt/Rab-GAP domain of gyp1p, domain 3"/>
    <property type="match status" value="1"/>
</dbReference>
<dbReference type="Pfam" id="PF15733">
    <property type="entry name" value="DUF4682"/>
    <property type="match status" value="1"/>
</dbReference>
<dbReference type="InterPro" id="IPR035969">
    <property type="entry name" value="Rab-GAP_TBC_sf"/>
</dbReference>
<dbReference type="PROSITE" id="PS50086">
    <property type="entry name" value="TBC_RABGAP"/>
    <property type="match status" value="1"/>
</dbReference>
<protein>
    <recommendedName>
        <fullName evidence="1">TBC1 domain family member 30</fullName>
    </recommendedName>
</protein>
<feature type="compositionally biased region" description="Polar residues" evidence="2">
    <location>
        <begin position="14"/>
        <end position="23"/>
    </location>
</feature>
<feature type="region of interest" description="Disordered" evidence="2">
    <location>
        <begin position="1"/>
        <end position="34"/>
    </location>
</feature>
<feature type="compositionally biased region" description="Polar residues" evidence="2">
    <location>
        <begin position="928"/>
        <end position="940"/>
    </location>
</feature>
<dbReference type="FunFam" id="1.10.472.80:FF:000011">
    <property type="entry name" value="TBC1 domain family member 30"/>
    <property type="match status" value="1"/>
</dbReference>
<dbReference type="Gene3D" id="1.10.8.270">
    <property type="entry name" value="putative rabgap domain of human tbc1 domain family member 14 like domains"/>
    <property type="match status" value="1"/>
</dbReference>
<feature type="compositionally biased region" description="Basic and acidic residues" evidence="2">
    <location>
        <begin position="96"/>
        <end position="117"/>
    </location>
</feature>
<name>A0A2T7NTL4_POMCA</name>
<evidence type="ECO:0000313" key="5">
    <source>
        <dbReference type="Proteomes" id="UP000245119"/>
    </source>
</evidence>
<feature type="region of interest" description="Disordered" evidence="2">
    <location>
        <begin position="922"/>
        <end position="950"/>
    </location>
</feature>
<dbReference type="AlphaFoldDB" id="A0A2T7NTL4"/>